<dbReference type="Pfam" id="PF00990">
    <property type="entry name" value="GGDEF"/>
    <property type="match status" value="1"/>
</dbReference>
<reference evidence="3 4" key="1">
    <citation type="submission" date="2016-08" db="EMBL/GenBank/DDBJ databases">
        <authorList>
            <person name="Seilhamer J.J."/>
        </authorList>
    </citation>
    <scope>NUCLEOTIDE SEQUENCE [LARGE SCALE GENOMIC DNA]</scope>
    <source>
        <strain evidence="3 4">P1-7</strain>
    </source>
</reference>
<evidence type="ECO:0000259" key="2">
    <source>
        <dbReference type="PROSITE" id="PS50887"/>
    </source>
</evidence>
<dbReference type="GO" id="GO:0071111">
    <property type="term" value="F:cyclic-guanylate-specific phosphodiesterase activity"/>
    <property type="evidence" value="ECO:0007669"/>
    <property type="project" value="InterPro"/>
</dbReference>
<dbReference type="SUPFAM" id="SSF55073">
    <property type="entry name" value="Nucleotide cyclase"/>
    <property type="match status" value="1"/>
</dbReference>
<organism evidence="3 4">
    <name type="scientific">Rhizobium lusitanum</name>
    <dbReference type="NCBI Taxonomy" id="293958"/>
    <lineage>
        <taxon>Bacteria</taxon>
        <taxon>Pseudomonadati</taxon>
        <taxon>Pseudomonadota</taxon>
        <taxon>Alphaproteobacteria</taxon>
        <taxon>Hyphomicrobiales</taxon>
        <taxon>Rhizobiaceae</taxon>
        <taxon>Rhizobium/Agrobacterium group</taxon>
        <taxon>Rhizobium</taxon>
    </lineage>
</organism>
<evidence type="ECO:0000313" key="3">
    <source>
        <dbReference type="EMBL" id="SCB21429.1"/>
    </source>
</evidence>
<dbReference type="AlphaFoldDB" id="A0A1C3V1A3"/>
<dbReference type="SUPFAM" id="SSF141868">
    <property type="entry name" value="EAL domain-like"/>
    <property type="match status" value="1"/>
</dbReference>
<proteinExistence type="predicted"/>
<feature type="domain" description="GGDEF" evidence="2">
    <location>
        <begin position="195"/>
        <end position="323"/>
    </location>
</feature>
<protein>
    <submittedName>
        <fullName evidence="3">Diguanylate cyclase (GGDEF) domain-containing protein</fullName>
    </submittedName>
</protein>
<dbReference type="CDD" id="cd01949">
    <property type="entry name" value="GGDEF"/>
    <property type="match status" value="1"/>
</dbReference>
<dbReference type="Pfam" id="PF01590">
    <property type="entry name" value="GAF"/>
    <property type="match status" value="1"/>
</dbReference>
<dbReference type="SUPFAM" id="SSF55781">
    <property type="entry name" value="GAF domain-like"/>
    <property type="match status" value="1"/>
</dbReference>
<dbReference type="Pfam" id="PF00563">
    <property type="entry name" value="EAL"/>
    <property type="match status" value="1"/>
</dbReference>
<dbReference type="SMART" id="SM00065">
    <property type="entry name" value="GAF"/>
    <property type="match status" value="1"/>
</dbReference>
<feature type="domain" description="EAL" evidence="1">
    <location>
        <begin position="332"/>
        <end position="587"/>
    </location>
</feature>
<dbReference type="Gene3D" id="3.20.20.450">
    <property type="entry name" value="EAL domain"/>
    <property type="match status" value="1"/>
</dbReference>
<dbReference type="SMART" id="SM00052">
    <property type="entry name" value="EAL"/>
    <property type="match status" value="1"/>
</dbReference>
<dbReference type="InterPro" id="IPR035919">
    <property type="entry name" value="EAL_sf"/>
</dbReference>
<dbReference type="InterPro" id="IPR050706">
    <property type="entry name" value="Cyclic-di-GMP_PDE-like"/>
</dbReference>
<dbReference type="PROSITE" id="PS50883">
    <property type="entry name" value="EAL"/>
    <property type="match status" value="1"/>
</dbReference>
<dbReference type="InterPro" id="IPR000160">
    <property type="entry name" value="GGDEF_dom"/>
</dbReference>
<dbReference type="RefSeq" id="WP_052224164.1">
    <property type="nucleotide sequence ID" value="NZ_FMAF01000004.1"/>
</dbReference>
<gene>
    <name evidence="3" type="ORF">GA0061101_10430</name>
</gene>
<evidence type="ECO:0000313" key="4">
    <source>
        <dbReference type="Proteomes" id="UP000199205"/>
    </source>
</evidence>
<dbReference type="NCBIfam" id="TIGR00254">
    <property type="entry name" value="GGDEF"/>
    <property type="match status" value="1"/>
</dbReference>
<dbReference type="PANTHER" id="PTHR33121:SF71">
    <property type="entry name" value="OXYGEN SENSOR PROTEIN DOSP"/>
    <property type="match status" value="1"/>
</dbReference>
<dbReference type="EMBL" id="FMAF01000004">
    <property type="protein sequence ID" value="SCB21429.1"/>
    <property type="molecule type" value="Genomic_DNA"/>
</dbReference>
<dbReference type="OrthoDB" id="9814202at2"/>
<dbReference type="Gene3D" id="3.30.70.270">
    <property type="match status" value="1"/>
</dbReference>
<dbReference type="InterPro" id="IPR003018">
    <property type="entry name" value="GAF"/>
</dbReference>
<dbReference type="InterPro" id="IPR001633">
    <property type="entry name" value="EAL_dom"/>
</dbReference>
<sequence>MLVKLQNQILEMIASGRRLDTTLDRLCRLIEEQVPGIACSVLLVEDGVVRPLAGPKLPAAYTRALDGVEIGPNVGSCGTAAYLGRPVAVHDVFLDEKWEAFRDLIEPLGYRACWSSPIKKSDGAVVGTFAFYYEEARGPSKMEEKLVEASVHLCAIAIERHTRAMERHRLAYHDVLTGLPNRAAFDRHASQTTRDGLGLILLDLDNLKFTNDTFGHRAGDDLIKEVAVRLRGVAHRLFRVGGDEFAIICRARNANDLRQVAEACLQVLKAPACCGGHTVLPLATAGGALCQAGMRMDVTRHQADIALYHAKDVAKGLFQIFDDTVATAITARFDAIRDVTLALAENRIVPFYQPVVDLETGTFVGAEALCRIRRPDGSHASAAEFFEAMHDAHIASEITSRMLDQMVSDLVGWRRGGIDIGHIAINVTAADFQAGVLKERLLRFADRAGLEPQKVIVEVTETVYLEQRAESIRNAIIDLRAIGFKIALDDFGTGYAALSHLLKVKVDIIKIDRSFTKLMQSDNGAAAIVEGMVGIARRMDIDVIAEGVETSVDAALLKEMGCKLAQGYLYSKAVDAKTYATLSLPANSGNWHQPTRHKASRSSRR</sequence>
<dbReference type="InterPro" id="IPR043128">
    <property type="entry name" value="Rev_trsase/Diguanyl_cyclase"/>
</dbReference>
<evidence type="ECO:0000259" key="1">
    <source>
        <dbReference type="PROSITE" id="PS50883"/>
    </source>
</evidence>
<dbReference type="CDD" id="cd01948">
    <property type="entry name" value="EAL"/>
    <property type="match status" value="1"/>
</dbReference>
<name>A0A1C3V1A3_9HYPH</name>
<dbReference type="InterPro" id="IPR029787">
    <property type="entry name" value="Nucleotide_cyclase"/>
</dbReference>
<dbReference type="Gene3D" id="3.30.450.40">
    <property type="match status" value="1"/>
</dbReference>
<dbReference type="Proteomes" id="UP000199205">
    <property type="component" value="Unassembled WGS sequence"/>
</dbReference>
<dbReference type="SMART" id="SM00267">
    <property type="entry name" value="GGDEF"/>
    <property type="match status" value="1"/>
</dbReference>
<dbReference type="InterPro" id="IPR029016">
    <property type="entry name" value="GAF-like_dom_sf"/>
</dbReference>
<dbReference type="PANTHER" id="PTHR33121">
    <property type="entry name" value="CYCLIC DI-GMP PHOSPHODIESTERASE PDEF"/>
    <property type="match status" value="1"/>
</dbReference>
<accession>A0A1C3V1A3</accession>
<dbReference type="PROSITE" id="PS50887">
    <property type="entry name" value="GGDEF"/>
    <property type="match status" value="1"/>
</dbReference>